<evidence type="ECO:0000256" key="1">
    <source>
        <dbReference type="SAM" id="Coils"/>
    </source>
</evidence>
<dbReference type="RefSeq" id="YP_009140303.1">
    <property type="nucleotide sequence ID" value="NC_027119.1"/>
</dbReference>
<name>A0A0C5PS96_9CAUD</name>
<evidence type="ECO:0000256" key="2">
    <source>
        <dbReference type="SAM" id="MobiDB-lite"/>
    </source>
</evidence>
<feature type="compositionally biased region" description="Polar residues" evidence="2">
    <location>
        <begin position="542"/>
        <end position="557"/>
    </location>
</feature>
<feature type="region of interest" description="Disordered" evidence="2">
    <location>
        <begin position="223"/>
        <end position="258"/>
    </location>
</feature>
<dbReference type="GeneID" id="24366671"/>
<keyword evidence="1" id="KW-0175">Coiled coil</keyword>
<gene>
    <name evidence="3" type="primary">126</name>
    <name evidence="3" type="ORF">DET7_126</name>
</gene>
<feature type="compositionally biased region" description="Basic and acidic residues" evidence="2">
    <location>
        <begin position="223"/>
        <end position="239"/>
    </location>
</feature>
<dbReference type="Proteomes" id="UP000032405">
    <property type="component" value="Segment"/>
</dbReference>
<reference evidence="3 4" key="1">
    <citation type="journal article" date="2015" name="Genome Announc.">
        <title>Genome Sequence of Salmonella enterica Phage Det7.</title>
        <authorList>
            <person name="Casjens S.R."/>
            <person name="Jacobs-Sera D."/>
            <person name="Hatfull G.F."/>
            <person name="Hendrix R.W."/>
        </authorList>
    </citation>
    <scope>NUCLEOTIDE SEQUENCE [LARGE SCALE GENOMIC DNA]</scope>
</reference>
<dbReference type="EMBL" id="KP797973">
    <property type="protein sequence ID" value="AJQ20945.1"/>
    <property type="molecule type" value="Genomic_DNA"/>
</dbReference>
<organism evidence="3 4">
    <name type="scientific">Salmonella phage Det7</name>
    <dbReference type="NCBI Taxonomy" id="454798"/>
    <lineage>
        <taxon>Viruses</taxon>
        <taxon>Duplodnaviria</taxon>
        <taxon>Heunggongvirae</taxon>
        <taxon>Uroviricota</taxon>
        <taxon>Caudoviricetes</taxon>
        <taxon>Pantevenvirales</taxon>
        <taxon>Ackermannviridae</taxon>
        <taxon>Cvivirinae</taxon>
        <taxon>Kuttervirus</taxon>
        <taxon>Kuttervirus Det7</taxon>
    </lineage>
</organism>
<feature type="region of interest" description="Disordered" evidence="2">
    <location>
        <begin position="513"/>
        <end position="557"/>
    </location>
</feature>
<keyword evidence="4" id="KW-1185">Reference proteome</keyword>
<feature type="compositionally biased region" description="Low complexity" evidence="2">
    <location>
        <begin position="525"/>
        <end position="541"/>
    </location>
</feature>
<feature type="coiled-coil region" evidence="1">
    <location>
        <begin position="34"/>
        <end position="61"/>
    </location>
</feature>
<dbReference type="KEGG" id="vg:24366671"/>
<proteinExistence type="predicted"/>
<evidence type="ECO:0000313" key="3">
    <source>
        <dbReference type="EMBL" id="AJQ20945.1"/>
    </source>
</evidence>
<accession>A0A0C5PS96</accession>
<evidence type="ECO:0000313" key="4">
    <source>
        <dbReference type="Proteomes" id="UP000032405"/>
    </source>
</evidence>
<protein>
    <recommendedName>
        <fullName evidence="5">Tail length tape measure protein</fullName>
    </recommendedName>
</protein>
<sequence length="646" mass="70186">MADNNQPTPGQQDIVKVLDKIKKEMMERKQLRAQSETNKQLADVNKQLQSLKTRQASNQEQKVPPIKFPSVNDIVGGFVRVSPIFTRDYSTWMKDTVSLTKDGNEELMRIATKIEKFGEAANGPVDDMSVEYLDMISDQLGAANEDSLERLDGLKDKLALVGGEIVNLTDIMLQTHKDTLDFNKDASNETVTRLDSIDDKLGYMNEDLNDTLTRIYESDQKYREEEKFRRGEEGKENKNNPEAGSIPPSEPKQDGQSSGMGAALGALLGLGALKLLMSPLKLIGGFIKLFMGFGMGIGGLLKPLKAATKMLRVGPLALITSVFEFGKGFFNAKEILGKAQVSIVDRVQAGITELVGSFGDLADWVAEIFGWNNAGFGKAFREQVLKMTEAPVRWLNSIVDWVTNDLFAGIGKSTSLTEIPGKLADNLQGQLIKLVDWVTGGITGLIDDGMAAANKVVEDMKKGFAENVKKPFFNMLNAITNAMFDIVDKFVSIIPDALGGEAARNKMAEARQSMLISQDDKAPENASTPPSSQSPAQPNANISTLTPMPSGVSSDAVNVTDRTSQLKDAYAGIGGGTLGGAYPVQGRAANNIEEVKSSYANPPASVVMPVQQNVDNSKKVSTTNNFNSSQLEPSNRTDAGRILWDW</sequence>
<evidence type="ECO:0008006" key="5">
    <source>
        <dbReference type="Google" id="ProtNLM"/>
    </source>
</evidence>